<dbReference type="AlphaFoldDB" id="A0A919PSB2"/>
<evidence type="ECO:0000256" key="10">
    <source>
        <dbReference type="HAMAP-Rule" id="MF_00505"/>
    </source>
</evidence>
<feature type="binding site" evidence="11">
    <location>
        <position position="330"/>
    </location>
    <ligand>
        <name>ATP</name>
        <dbReference type="ChEBI" id="CHEBI:30616"/>
    </ligand>
</feature>
<comment type="caution">
    <text evidence="10">Lacks conserved residue(s) required for the propagation of feature annotation.</text>
</comment>
<keyword evidence="7 10" id="KW-0143">Chaperone</keyword>
<dbReference type="PIRSF" id="PIRSF002583">
    <property type="entry name" value="Hsp90"/>
    <property type="match status" value="1"/>
</dbReference>
<dbReference type="Pfam" id="PF00183">
    <property type="entry name" value="HSP90"/>
    <property type="match status" value="1"/>
</dbReference>
<dbReference type="EMBL" id="BONQ01000083">
    <property type="protein sequence ID" value="GIG47513.1"/>
    <property type="molecule type" value="Genomic_DNA"/>
</dbReference>
<keyword evidence="6 10" id="KW-0346">Stress response</keyword>
<dbReference type="FunFam" id="3.30.565.10:FF:000009">
    <property type="entry name" value="Molecular chaperone HtpG"/>
    <property type="match status" value="1"/>
</dbReference>
<feature type="region of interest" description="C" evidence="10">
    <location>
        <begin position="539"/>
        <end position="615"/>
    </location>
</feature>
<accession>A0A919PSB2</accession>
<dbReference type="CDD" id="cd16927">
    <property type="entry name" value="HATPase_Hsp90-like"/>
    <property type="match status" value="1"/>
</dbReference>
<sequence length="615" mass="69408">MSSETLEFQAETRQLLQLMVHSIYSNKDIFLRELISNASDALDKLRLESLIDKDLVADTDDLHITLAVDAEERTLTVRDNGIGMSRDDVIQLIGTIAKSGTAEMLRKLRESKDATAKQELIGQFGVGFYSTFMVADKVTLVTRRAGHTGGTRWESTGEGTYEIEAADDAPQGTSVTLHLKPEDTDDQLHDYAVDRKVREIVKRYSDFIAWPIRMEGSTEALNSMKALWARPRSEVSDEEYHEFYKHVSHDWTDPLETIHMKAEGTFEYEALLFIPSRAPFDLFSRDGKHGVQLYVKRVFIMDDCEALTPQYLRFVKGVVDAHDLSLNISREILQQDRQIQVVRRRLVKKVLSTLTELRGKDSDRYGTFWGEFGRALKEGLLDDADNRDTLLDLLLLPSTASGELTTLRDYVSRMKEDQKDIYFMTGESRAMVEHSPHMEAFLAKGYEVLILTDPVDEVWVERVNEFDGKPLQSIAKGQVDLGASETPAEQQEEFAPLLTWLGETLQDDVKEVRLSSRLTTSAACIVGDAHDITPTLEKMYRAMGQEMPHTKRILELNPAHPLVTGLRSALSGDDRDGLEETAELLYGVALLAEGGELTDPSRFTRLVADRLARTL</sequence>
<evidence type="ECO:0000256" key="4">
    <source>
        <dbReference type="ARBA" id="ARBA00022741"/>
    </source>
</evidence>
<evidence type="ECO:0000256" key="2">
    <source>
        <dbReference type="ARBA" id="ARBA00008239"/>
    </source>
</evidence>
<comment type="subunit">
    <text evidence="10">Homodimer.</text>
</comment>
<comment type="caution">
    <text evidence="13">The sequence shown here is derived from an EMBL/GenBank/DDBJ whole genome shotgun (WGS) entry which is preliminary data.</text>
</comment>
<evidence type="ECO:0000256" key="11">
    <source>
        <dbReference type="PIRSR" id="PIRSR002583-1"/>
    </source>
</evidence>
<keyword evidence="4 10" id="KW-0547">Nucleotide-binding</keyword>
<dbReference type="InterPro" id="IPR020568">
    <property type="entry name" value="Ribosomal_Su5_D2-typ_SF"/>
</dbReference>
<feature type="binding site" evidence="11">
    <location>
        <position position="84"/>
    </location>
    <ligand>
        <name>ATP</name>
        <dbReference type="ChEBI" id="CHEBI:30616"/>
    </ligand>
</feature>
<feature type="binding site" evidence="11">
    <location>
        <position position="173"/>
    </location>
    <ligand>
        <name>ATP</name>
        <dbReference type="ChEBI" id="CHEBI:30616"/>
    </ligand>
</feature>
<protein>
    <recommendedName>
        <fullName evidence="9 10">Chaperone protein HtpG</fullName>
    </recommendedName>
    <alternativeName>
        <fullName evidence="10">Heat shock protein HtpG</fullName>
    </alternativeName>
    <alternativeName>
        <fullName evidence="10">High temperature protein G</fullName>
    </alternativeName>
</protein>
<dbReference type="Pfam" id="PF13589">
    <property type="entry name" value="HATPase_c_3"/>
    <property type="match status" value="1"/>
</dbReference>
<gene>
    <name evidence="10 13" type="primary">htpG</name>
    <name evidence="13" type="ORF">Dsi01nite_055540</name>
</gene>
<dbReference type="HAMAP" id="MF_00505">
    <property type="entry name" value="HSP90"/>
    <property type="match status" value="1"/>
</dbReference>
<evidence type="ECO:0000256" key="6">
    <source>
        <dbReference type="ARBA" id="ARBA00023016"/>
    </source>
</evidence>
<dbReference type="InterPro" id="IPR019805">
    <property type="entry name" value="Heat_shock_protein_90_CS"/>
</dbReference>
<dbReference type="SUPFAM" id="SSF54211">
    <property type="entry name" value="Ribosomal protein S5 domain 2-like"/>
    <property type="match status" value="1"/>
</dbReference>
<feature type="binding site" evidence="11">
    <location>
        <position position="98"/>
    </location>
    <ligand>
        <name>ATP</name>
        <dbReference type="ChEBI" id="CHEBI:30616"/>
    </ligand>
</feature>
<evidence type="ECO:0000313" key="14">
    <source>
        <dbReference type="Proteomes" id="UP000660611"/>
    </source>
</evidence>
<proteinExistence type="inferred from homology"/>
<dbReference type="Gene3D" id="3.30.565.10">
    <property type="entry name" value="Histidine kinase-like ATPase, C-terminal domain"/>
    <property type="match status" value="1"/>
</dbReference>
<dbReference type="Gene3D" id="1.20.120.790">
    <property type="entry name" value="Heat shock protein 90, C-terminal domain"/>
    <property type="match status" value="1"/>
</dbReference>
<dbReference type="NCBIfam" id="NF003555">
    <property type="entry name" value="PRK05218.1"/>
    <property type="match status" value="1"/>
</dbReference>
<feature type="domain" description="Histidine kinase/HSP90-like ATPase" evidence="12">
    <location>
        <begin position="26"/>
        <end position="183"/>
    </location>
</feature>
<keyword evidence="14" id="KW-1185">Reference proteome</keyword>
<feature type="region of interest" description="A; substrate-binding" evidence="10">
    <location>
        <begin position="1"/>
        <end position="330"/>
    </location>
</feature>
<organism evidence="13 14">
    <name type="scientific">Dactylosporangium siamense</name>
    <dbReference type="NCBI Taxonomy" id="685454"/>
    <lineage>
        <taxon>Bacteria</taxon>
        <taxon>Bacillati</taxon>
        <taxon>Actinomycetota</taxon>
        <taxon>Actinomycetes</taxon>
        <taxon>Micromonosporales</taxon>
        <taxon>Micromonosporaceae</taxon>
        <taxon>Dactylosporangium</taxon>
    </lineage>
</organism>
<keyword evidence="3 10" id="KW-0963">Cytoplasm</keyword>
<evidence type="ECO:0000256" key="3">
    <source>
        <dbReference type="ARBA" id="ARBA00022490"/>
    </source>
</evidence>
<dbReference type="PANTHER" id="PTHR11528">
    <property type="entry name" value="HEAT SHOCK PROTEIN 90 FAMILY MEMBER"/>
    <property type="match status" value="1"/>
</dbReference>
<dbReference type="PROSITE" id="PS00298">
    <property type="entry name" value="HSP90"/>
    <property type="match status" value="1"/>
</dbReference>
<dbReference type="GO" id="GO:0016887">
    <property type="term" value="F:ATP hydrolysis activity"/>
    <property type="evidence" value="ECO:0007669"/>
    <property type="project" value="InterPro"/>
</dbReference>
<dbReference type="FunFam" id="1.20.120.790:FF:000006">
    <property type="entry name" value="Chaperone protein HtpG"/>
    <property type="match status" value="1"/>
</dbReference>
<dbReference type="GO" id="GO:0005737">
    <property type="term" value="C:cytoplasm"/>
    <property type="evidence" value="ECO:0007669"/>
    <property type="project" value="UniProtKB-SubCell"/>
</dbReference>
<evidence type="ECO:0000256" key="8">
    <source>
        <dbReference type="ARBA" id="ARBA00058590"/>
    </source>
</evidence>
<feature type="binding site" evidence="11">
    <location>
        <begin position="123"/>
        <end position="128"/>
    </location>
    <ligand>
        <name>ATP</name>
        <dbReference type="ChEBI" id="CHEBI:30616"/>
    </ligand>
</feature>
<dbReference type="Gene3D" id="3.30.230.80">
    <property type="match status" value="1"/>
</dbReference>
<dbReference type="GO" id="GO:0051082">
    <property type="term" value="F:unfolded protein binding"/>
    <property type="evidence" value="ECO:0007669"/>
    <property type="project" value="UniProtKB-UniRule"/>
</dbReference>
<dbReference type="SUPFAM" id="SSF55874">
    <property type="entry name" value="ATPase domain of HSP90 chaperone/DNA topoisomerase II/histidine kinase"/>
    <property type="match status" value="1"/>
</dbReference>
<evidence type="ECO:0000256" key="1">
    <source>
        <dbReference type="ARBA" id="ARBA00004496"/>
    </source>
</evidence>
<dbReference type="FunFam" id="3.30.230.80:FF:000002">
    <property type="entry name" value="Molecular chaperone HtpG"/>
    <property type="match status" value="1"/>
</dbReference>
<comment type="subcellular location">
    <subcellularLocation>
        <location evidence="1 10">Cytoplasm</location>
    </subcellularLocation>
</comment>
<comment type="function">
    <text evidence="8 10">Molecular chaperone. Has ATPase activity.</text>
</comment>
<dbReference type="Gene3D" id="3.40.50.11260">
    <property type="match status" value="1"/>
</dbReference>
<dbReference type="InterPro" id="IPR036890">
    <property type="entry name" value="HATPase_C_sf"/>
</dbReference>
<dbReference type="Proteomes" id="UP000660611">
    <property type="component" value="Unassembled WGS sequence"/>
</dbReference>
<evidence type="ECO:0000256" key="9">
    <source>
        <dbReference type="ARBA" id="ARBA00070675"/>
    </source>
</evidence>
<evidence type="ECO:0000259" key="12">
    <source>
        <dbReference type="SMART" id="SM00387"/>
    </source>
</evidence>
<evidence type="ECO:0000256" key="5">
    <source>
        <dbReference type="ARBA" id="ARBA00022840"/>
    </source>
</evidence>
<reference evidence="13" key="1">
    <citation type="submission" date="2021-01" db="EMBL/GenBank/DDBJ databases">
        <title>Whole genome shotgun sequence of Dactylosporangium siamense NBRC 106093.</title>
        <authorList>
            <person name="Komaki H."/>
            <person name="Tamura T."/>
        </authorList>
    </citation>
    <scope>NUCLEOTIDE SEQUENCE</scope>
    <source>
        <strain evidence="13">NBRC 106093</strain>
    </source>
</reference>
<dbReference type="GO" id="GO:0005524">
    <property type="term" value="F:ATP binding"/>
    <property type="evidence" value="ECO:0007669"/>
    <property type="project" value="UniProtKB-UniRule"/>
</dbReference>
<feature type="binding site" evidence="11">
    <location>
        <position position="37"/>
    </location>
    <ligand>
        <name>ATP</name>
        <dbReference type="ChEBI" id="CHEBI:30616"/>
    </ligand>
</feature>
<comment type="similarity">
    <text evidence="2 10">Belongs to the heat shock protein 90 family.</text>
</comment>
<feature type="binding site" evidence="11">
    <location>
        <position position="79"/>
    </location>
    <ligand>
        <name>ATP</name>
        <dbReference type="ChEBI" id="CHEBI:30616"/>
    </ligand>
</feature>
<dbReference type="SMART" id="SM00387">
    <property type="entry name" value="HATPase_c"/>
    <property type="match status" value="1"/>
</dbReference>
<evidence type="ECO:0000256" key="7">
    <source>
        <dbReference type="ARBA" id="ARBA00023186"/>
    </source>
</evidence>
<dbReference type="InterPro" id="IPR003594">
    <property type="entry name" value="HATPase_dom"/>
</dbReference>
<feature type="binding site" evidence="11">
    <location>
        <begin position="99"/>
        <end position="100"/>
    </location>
    <ligand>
        <name>ATP</name>
        <dbReference type="ChEBI" id="CHEBI:30616"/>
    </ligand>
</feature>
<name>A0A919PSB2_9ACTN</name>
<keyword evidence="5 10" id="KW-0067">ATP-binding</keyword>
<evidence type="ECO:0000313" key="13">
    <source>
        <dbReference type="EMBL" id="GIG47513.1"/>
    </source>
</evidence>
<dbReference type="InterPro" id="IPR020575">
    <property type="entry name" value="Hsp90_N"/>
</dbReference>
<dbReference type="InterPro" id="IPR037196">
    <property type="entry name" value="HSP90_C"/>
</dbReference>
<dbReference type="RefSeq" id="WP_203849229.1">
    <property type="nucleotide sequence ID" value="NZ_BAAAVW010000018.1"/>
</dbReference>
<dbReference type="SUPFAM" id="SSF110942">
    <property type="entry name" value="HSP90 C-terminal domain"/>
    <property type="match status" value="1"/>
</dbReference>
<dbReference type="GO" id="GO:0140662">
    <property type="term" value="F:ATP-dependent protein folding chaperone"/>
    <property type="evidence" value="ECO:0007669"/>
    <property type="project" value="InterPro"/>
</dbReference>
<feature type="binding site" evidence="11">
    <location>
        <position position="33"/>
    </location>
    <ligand>
        <name>ATP</name>
        <dbReference type="ChEBI" id="CHEBI:30616"/>
    </ligand>
</feature>
<dbReference type="InterPro" id="IPR001404">
    <property type="entry name" value="Hsp90_fam"/>
</dbReference>
<dbReference type="PRINTS" id="PR00775">
    <property type="entry name" value="HEATSHOCK90"/>
</dbReference>